<proteinExistence type="predicted"/>
<evidence type="ECO:0000313" key="3">
    <source>
        <dbReference type="EMBL" id="MBH0778406.1"/>
    </source>
</evidence>
<dbReference type="InterPro" id="IPR025736">
    <property type="entry name" value="PucR_C-HTH_dom"/>
</dbReference>
<protein>
    <submittedName>
        <fullName evidence="3">Helix-turn-helix domain-containing protein</fullName>
    </submittedName>
</protein>
<dbReference type="RefSeq" id="WP_196150703.1">
    <property type="nucleotide sequence ID" value="NZ_JADMLG010000007.1"/>
</dbReference>
<dbReference type="InterPro" id="IPR051448">
    <property type="entry name" value="CdaR-like_regulators"/>
</dbReference>
<sequence>MSVTAPARERLVISGRPMSEPLRGARRLAQQMVGHFVEAVAPCGTLPGDLVRGEVTIVTSHCLEIVVGMLDGGPAPDKIARLEQAAAGWAREGVPLDTILHAVHAGFRMGLDLVTTTGRDRTEAVRADDFDNLAECVKLLVDALDVMTTTITLAYIREMRVVATEHHTATHTLTSALLGGHATSVMARQCGIDVAERYTVLALHIPPHPDESNPVVDAQVVARRKLRRVQAELALCCGRKALALLSVEGGTLLLPTRDIAEDQLDGVIARLSEAGRVPVTATAVAATTAEIPDAAERAHQLLDTIVRAGSPSGVFRFDRMAVEYQLSRPGPARDSLAAVLEPLDGHPELLETLRVHVATELNRQQTARRLGLHANTVDYRLKKIAQLTGHDPSSGTGMWQLRAALIARGHQTASYATPDR</sequence>
<evidence type="ECO:0000313" key="4">
    <source>
        <dbReference type="Proteomes" id="UP000655751"/>
    </source>
</evidence>
<accession>A0A931IC73</accession>
<dbReference type="Proteomes" id="UP000655751">
    <property type="component" value="Unassembled WGS sequence"/>
</dbReference>
<dbReference type="AlphaFoldDB" id="A0A931IC73"/>
<comment type="caution">
    <text evidence="3">The sequence shown here is derived from an EMBL/GenBank/DDBJ whole genome shotgun (WGS) entry which is preliminary data.</text>
</comment>
<feature type="domain" description="PucR C-terminal helix-turn-helix" evidence="1">
    <location>
        <begin position="349"/>
        <end position="407"/>
    </location>
</feature>
<dbReference type="InterPro" id="IPR025751">
    <property type="entry name" value="RsbRD_N_dom"/>
</dbReference>
<reference evidence="3" key="1">
    <citation type="submission" date="2020-11" db="EMBL/GenBank/DDBJ databases">
        <title>Nocardia NEAU-351.nov., a novel actinomycete isolated from the cow dung.</title>
        <authorList>
            <person name="Zhang X."/>
        </authorList>
    </citation>
    <scope>NUCLEOTIDE SEQUENCE</scope>
    <source>
        <strain evidence="3">NEAU-351</strain>
    </source>
</reference>
<evidence type="ECO:0000259" key="1">
    <source>
        <dbReference type="Pfam" id="PF13556"/>
    </source>
</evidence>
<dbReference type="PANTHER" id="PTHR33744">
    <property type="entry name" value="CARBOHYDRATE DIACID REGULATOR"/>
    <property type="match status" value="1"/>
</dbReference>
<dbReference type="Gene3D" id="1.10.10.2840">
    <property type="entry name" value="PucR C-terminal helix-turn-helix domain"/>
    <property type="match status" value="1"/>
</dbReference>
<dbReference type="Pfam" id="PF13556">
    <property type="entry name" value="HTH_30"/>
    <property type="match status" value="1"/>
</dbReference>
<organism evidence="3 4">
    <name type="scientific">Nocardia bovistercoris</name>
    <dbReference type="NCBI Taxonomy" id="2785916"/>
    <lineage>
        <taxon>Bacteria</taxon>
        <taxon>Bacillati</taxon>
        <taxon>Actinomycetota</taxon>
        <taxon>Actinomycetes</taxon>
        <taxon>Mycobacteriales</taxon>
        <taxon>Nocardiaceae</taxon>
        <taxon>Nocardia</taxon>
    </lineage>
</organism>
<feature type="domain" description="RsbT co-antagonist protein RsbRD N-terminal" evidence="2">
    <location>
        <begin position="27"/>
        <end position="168"/>
    </location>
</feature>
<dbReference type="EMBL" id="JADMLG010000007">
    <property type="protein sequence ID" value="MBH0778406.1"/>
    <property type="molecule type" value="Genomic_DNA"/>
</dbReference>
<evidence type="ECO:0000259" key="2">
    <source>
        <dbReference type="Pfam" id="PF14361"/>
    </source>
</evidence>
<gene>
    <name evidence="3" type="ORF">IT779_19190</name>
</gene>
<dbReference type="PANTHER" id="PTHR33744:SF1">
    <property type="entry name" value="DNA-BINDING TRANSCRIPTIONAL ACTIVATOR ADER"/>
    <property type="match status" value="1"/>
</dbReference>
<name>A0A931IC73_9NOCA</name>
<keyword evidence="4" id="KW-1185">Reference proteome</keyword>
<dbReference type="InterPro" id="IPR042070">
    <property type="entry name" value="PucR_C-HTH_sf"/>
</dbReference>
<dbReference type="Pfam" id="PF14361">
    <property type="entry name" value="RsbRD_N"/>
    <property type="match status" value="1"/>
</dbReference>